<comment type="subcellular location">
    <subcellularLocation>
        <location evidence="1">Membrane</location>
        <topology evidence="1">Multi-pass membrane protein</topology>
    </subcellularLocation>
</comment>
<feature type="transmembrane region" description="Helical" evidence="12">
    <location>
        <begin position="161"/>
        <end position="181"/>
    </location>
</feature>
<keyword evidence="3" id="KW-0444">Lipid biosynthesis</keyword>
<comment type="similarity">
    <text evidence="2">Belongs to the fatty acid desaturase type 2 family.</text>
</comment>
<evidence type="ECO:0000256" key="1">
    <source>
        <dbReference type="ARBA" id="ARBA00004141"/>
    </source>
</evidence>
<keyword evidence="4 12" id="KW-0812">Transmembrane</keyword>
<dbReference type="PANTHER" id="PTHR11351:SF31">
    <property type="entry name" value="DESATURASE 1, ISOFORM A-RELATED"/>
    <property type="match status" value="1"/>
</dbReference>
<evidence type="ECO:0000256" key="2">
    <source>
        <dbReference type="ARBA" id="ARBA00008749"/>
    </source>
</evidence>
<dbReference type="GO" id="GO:0006633">
    <property type="term" value="P:fatty acid biosynthetic process"/>
    <property type="evidence" value="ECO:0007669"/>
    <property type="project" value="UniProtKB-KW"/>
</dbReference>
<feature type="transmembrane region" description="Helical" evidence="12">
    <location>
        <begin position="16"/>
        <end position="36"/>
    </location>
</feature>
<keyword evidence="10 12" id="KW-0472">Membrane</keyword>
<accession>A0A7I9VNC0</accession>
<dbReference type="InterPro" id="IPR015876">
    <property type="entry name" value="Acyl-CoA_DS"/>
</dbReference>
<keyword evidence="9" id="KW-0443">Lipid metabolism</keyword>
<name>A0A7I9VNC0_9BACT</name>
<dbReference type="Pfam" id="PF00487">
    <property type="entry name" value="FA_desaturase"/>
    <property type="match status" value="1"/>
</dbReference>
<dbReference type="PRINTS" id="PR00075">
    <property type="entry name" value="FACDDSATRASE"/>
</dbReference>
<sequence>MSDAARAPRSPDRIHWLKSAPFFAVHAVAVATLVAGPFSWKLVALAAGSYALRMFGITAGYHRYFAHRSYKTGRAFQLALAFLGGTCTQKGALWWAAHHRHHHRYSDQPEDIHSPLQRGFWWSHAGWILCTRYDETRLDHIKDFARYPELRWLDRFHVVPPIAYAALLLALGGMPALLWGYFVSTTFLWHGTFLVNSLAHVIGRRRYDTADGSRNSLLIALATLGEGWHNNHHHYQSTANQGWFWWEIDVTWYALRALAALGVVRELRTPPAAVQARTAVPAAPAAAAAEPGASA</sequence>
<dbReference type="RefSeq" id="WP_176064998.1">
    <property type="nucleotide sequence ID" value="NZ_BJTG01000004.1"/>
</dbReference>
<evidence type="ECO:0000256" key="7">
    <source>
        <dbReference type="ARBA" id="ARBA00023002"/>
    </source>
</evidence>
<dbReference type="AlphaFoldDB" id="A0A7I9VNC0"/>
<evidence type="ECO:0000313" key="14">
    <source>
        <dbReference type="EMBL" id="GEJ57477.1"/>
    </source>
</evidence>
<dbReference type="InterPro" id="IPR005804">
    <property type="entry name" value="FA_desaturase_dom"/>
</dbReference>
<evidence type="ECO:0000256" key="6">
    <source>
        <dbReference type="ARBA" id="ARBA00022989"/>
    </source>
</evidence>
<evidence type="ECO:0000256" key="5">
    <source>
        <dbReference type="ARBA" id="ARBA00022832"/>
    </source>
</evidence>
<dbReference type="Proteomes" id="UP000503640">
    <property type="component" value="Unassembled WGS sequence"/>
</dbReference>
<comment type="caution">
    <text evidence="14">The sequence shown here is derived from an EMBL/GenBank/DDBJ whole genome shotgun (WGS) entry which is preliminary data.</text>
</comment>
<evidence type="ECO:0000256" key="12">
    <source>
        <dbReference type="SAM" id="Phobius"/>
    </source>
</evidence>
<dbReference type="GO" id="GO:0016020">
    <property type="term" value="C:membrane"/>
    <property type="evidence" value="ECO:0007669"/>
    <property type="project" value="UniProtKB-SubCell"/>
</dbReference>
<evidence type="ECO:0000256" key="10">
    <source>
        <dbReference type="ARBA" id="ARBA00023136"/>
    </source>
</evidence>
<evidence type="ECO:0000256" key="8">
    <source>
        <dbReference type="ARBA" id="ARBA00023004"/>
    </source>
</evidence>
<dbReference type="CDD" id="cd03505">
    <property type="entry name" value="Delta9-FADS-like"/>
    <property type="match status" value="1"/>
</dbReference>
<evidence type="ECO:0000256" key="9">
    <source>
        <dbReference type="ARBA" id="ARBA00023098"/>
    </source>
</evidence>
<dbReference type="GO" id="GO:0016717">
    <property type="term" value="F:oxidoreductase activity, acting on paired donors, with oxidation of a pair of donors resulting in the reduction of molecular oxygen to two molecules of water"/>
    <property type="evidence" value="ECO:0007669"/>
    <property type="project" value="InterPro"/>
</dbReference>
<organism evidence="14 15">
    <name type="scientific">Anaeromyxobacter diazotrophicus</name>
    <dbReference type="NCBI Taxonomy" id="2590199"/>
    <lineage>
        <taxon>Bacteria</taxon>
        <taxon>Pseudomonadati</taxon>
        <taxon>Myxococcota</taxon>
        <taxon>Myxococcia</taxon>
        <taxon>Myxococcales</taxon>
        <taxon>Cystobacterineae</taxon>
        <taxon>Anaeromyxobacteraceae</taxon>
        <taxon>Anaeromyxobacter</taxon>
    </lineage>
</organism>
<keyword evidence="11" id="KW-0275">Fatty acid biosynthesis</keyword>
<feature type="transmembrane region" description="Helical" evidence="12">
    <location>
        <begin position="42"/>
        <end position="61"/>
    </location>
</feature>
<evidence type="ECO:0000256" key="4">
    <source>
        <dbReference type="ARBA" id="ARBA00022692"/>
    </source>
</evidence>
<evidence type="ECO:0000256" key="3">
    <source>
        <dbReference type="ARBA" id="ARBA00022516"/>
    </source>
</evidence>
<reference evidence="15" key="1">
    <citation type="journal article" date="2020" name="Appl. Environ. Microbiol.">
        <title>Diazotrophic Anaeromyxobacter Isolates from Soils.</title>
        <authorList>
            <person name="Masuda Y."/>
            <person name="Yamanaka H."/>
            <person name="Xu Z.X."/>
            <person name="Shiratori Y."/>
            <person name="Aono T."/>
            <person name="Amachi S."/>
            <person name="Senoo K."/>
            <person name="Itoh H."/>
        </authorList>
    </citation>
    <scope>NUCLEOTIDE SEQUENCE [LARGE SCALE GENOMIC DNA]</scope>
    <source>
        <strain evidence="15">R267</strain>
    </source>
</reference>
<feature type="domain" description="Fatty acid desaturase" evidence="13">
    <location>
        <begin position="40"/>
        <end position="260"/>
    </location>
</feature>
<dbReference type="PANTHER" id="PTHR11351">
    <property type="entry name" value="ACYL-COA DESATURASE"/>
    <property type="match status" value="1"/>
</dbReference>
<keyword evidence="5" id="KW-0276">Fatty acid metabolism</keyword>
<keyword evidence="6 12" id="KW-1133">Transmembrane helix</keyword>
<protein>
    <recommendedName>
        <fullName evidence="13">Fatty acid desaturase domain-containing protein</fullName>
    </recommendedName>
</protein>
<keyword evidence="15" id="KW-1185">Reference proteome</keyword>
<keyword evidence="7" id="KW-0560">Oxidoreductase</keyword>
<gene>
    <name evidence="14" type="ORF">AMYX_22180</name>
</gene>
<dbReference type="EMBL" id="BJTG01000004">
    <property type="protein sequence ID" value="GEJ57477.1"/>
    <property type="molecule type" value="Genomic_DNA"/>
</dbReference>
<keyword evidence="8" id="KW-0408">Iron</keyword>
<evidence type="ECO:0000313" key="15">
    <source>
        <dbReference type="Proteomes" id="UP000503640"/>
    </source>
</evidence>
<evidence type="ECO:0000256" key="11">
    <source>
        <dbReference type="ARBA" id="ARBA00023160"/>
    </source>
</evidence>
<evidence type="ECO:0000259" key="13">
    <source>
        <dbReference type="Pfam" id="PF00487"/>
    </source>
</evidence>
<proteinExistence type="inferred from homology"/>